<sequence length="85" mass="9228">MDDDALDTLGRALGFALAVYDQTTPGAQLDRIVETRRTLDAWIDDERFSPDVSAVMEGVTAGLTSYVGMVVADQTGTPRFGKYLL</sequence>
<protein>
    <submittedName>
        <fullName evidence="1">Uncharacterized protein</fullName>
    </submittedName>
</protein>
<evidence type="ECO:0000313" key="1">
    <source>
        <dbReference type="EMBL" id="QKV52631.1"/>
    </source>
</evidence>
<organism evidence="1 2">
    <name type="scientific">Comamonas antarctica</name>
    <dbReference type="NCBI Taxonomy" id="2743470"/>
    <lineage>
        <taxon>Bacteria</taxon>
        <taxon>Pseudomonadati</taxon>
        <taxon>Pseudomonadota</taxon>
        <taxon>Betaproteobacteria</taxon>
        <taxon>Burkholderiales</taxon>
        <taxon>Comamonadaceae</taxon>
        <taxon>Comamonas</taxon>
    </lineage>
</organism>
<evidence type="ECO:0000313" key="2">
    <source>
        <dbReference type="Proteomes" id="UP000509579"/>
    </source>
</evidence>
<reference evidence="1 2" key="1">
    <citation type="submission" date="2020-06" db="EMBL/GenBank/DDBJ databases">
        <title>Acidovorax antarctica sp. nov., isolated from Corinth ice sheet soil, Antarctic Fields Peninsula.</title>
        <authorList>
            <person name="Xu Q."/>
            <person name="Peng F."/>
        </authorList>
    </citation>
    <scope>NUCLEOTIDE SEQUENCE [LARGE SCALE GENOMIC DNA]</scope>
    <source>
        <strain evidence="1 2">16-35-5</strain>
    </source>
</reference>
<dbReference type="AlphaFoldDB" id="A0A6N1WZX1"/>
<dbReference type="KEGG" id="aant:HUK68_06780"/>
<name>A0A6N1WZX1_9BURK</name>
<keyword evidence="2" id="KW-1185">Reference proteome</keyword>
<accession>A0A6N1WZX1</accession>
<gene>
    <name evidence="1" type="ORF">HUK68_06780</name>
</gene>
<dbReference type="RefSeq" id="WP_175503511.1">
    <property type="nucleotide sequence ID" value="NZ_CP054840.1"/>
</dbReference>
<proteinExistence type="predicted"/>
<dbReference type="Proteomes" id="UP000509579">
    <property type="component" value="Chromosome"/>
</dbReference>
<dbReference type="EMBL" id="CP054840">
    <property type="protein sequence ID" value="QKV52631.1"/>
    <property type="molecule type" value="Genomic_DNA"/>
</dbReference>